<dbReference type="SUPFAM" id="SSF48264">
    <property type="entry name" value="Cytochrome P450"/>
    <property type="match status" value="1"/>
</dbReference>
<organism evidence="3 4">
    <name type="scientific">Stereocaulon virgatum</name>
    <dbReference type="NCBI Taxonomy" id="373712"/>
    <lineage>
        <taxon>Eukaryota</taxon>
        <taxon>Fungi</taxon>
        <taxon>Dikarya</taxon>
        <taxon>Ascomycota</taxon>
        <taxon>Pezizomycotina</taxon>
        <taxon>Lecanoromycetes</taxon>
        <taxon>OSLEUM clade</taxon>
        <taxon>Lecanoromycetidae</taxon>
        <taxon>Lecanorales</taxon>
        <taxon>Lecanorineae</taxon>
        <taxon>Stereocaulaceae</taxon>
        <taxon>Stereocaulon</taxon>
    </lineage>
</organism>
<dbReference type="CDD" id="cd11070">
    <property type="entry name" value="CYP56-like"/>
    <property type="match status" value="1"/>
</dbReference>
<gene>
    <name evidence="3" type="ORF">N7G274_009547</name>
</gene>
<evidence type="ECO:0008006" key="5">
    <source>
        <dbReference type="Google" id="ProtNLM"/>
    </source>
</evidence>
<name>A0ABR3ZW37_9LECA</name>
<reference evidence="3 4" key="1">
    <citation type="submission" date="2024-09" db="EMBL/GenBank/DDBJ databases">
        <title>Rethinking Asexuality: The Enigmatic Case of Functional Sexual Genes in Lepraria (Stereocaulaceae).</title>
        <authorList>
            <person name="Doellman M."/>
            <person name="Sun Y."/>
            <person name="Barcenas-Pena A."/>
            <person name="Lumbsch H.T."/>
            <person name="Grewe F."/>
        </authorList>
    </citation>
    <scope>NUCLEOTIDE SEQUENCE [LARGE SCALE GENOMIC DNA]</scope>
    <source>
        <strain evidence="3 4">Mercado 3170</strain>
    </source>
</reference>
<dbReference type="PANTHER" id="PTHR24305:SF166">
    <property type="entry name" value="CYTOCHROME P450 12A4, MITOCHONDRIAL-RELATED"/>
    <property type="match status" value="1"/>
</dbReference>
<proteinExistence type="inferred from homology"/>
<accession>A0ABR3ZW37</accession>
<dbReference type="Gene3D" id="1.10.630.10">
    <property type="entry name" value="Cytochrome P450"/>
    <property type="match status" value="1"/>
</dbReference>
<keyword evidence="4" id="KW-1185">Reference proteome</keyword>
<evidence type="ECO:0000313" key="4">
    <source>
        <dbReference type="Proteomes" id="UP001590950"/>
    </source>
</evidence>
<dbReference type="Pfam" id="PF00067">
    <property type="entry name" value="p450"/>
    <property type="match status" value="1"/>
</dbReference>
<dbReference type="PRINTS" id="PR00385">
    <property type="entry name" value="P450"/>
</dbReference>
<dbReference type="Proteomes" id="UP001590950">
    <property type="component" value="Unassembled WGS sequence"/>
</dbReference>
<sequence length="571" mass="63759">MNLLFVLASVIFALFSWTLVSGISNYNAARKIGFPIVISPVSPMNPFWILTYRLFPKVLLLRYLPFGLGTWARCTYMGWAFQDKHALHDELGHIFVIVTPSGNEVTMADHQAVHMVMSRRKEFIKPAFMYEQLNIFGRNLNTVEGEDWQRQRKLTAPSFNEKTSSLVWNEALRQARDMARLWSNQGAAGTKDTVADTATLALHVLTSVGFGLTYPFQGGVRNISPGHKMTYRDALSLCLRNIIIFTIFGKKILSSSFLPQKLRTLGVATEEFQKYMEEMLAHERQSAANREKGTGNLIGALVRASEEAQRSGGKVDVAHLGFSDEEIFGNIFAFNLAGHETTANTLATAIVLMAAKPDYQKWISEEIDECSSAMGGPTEWAYEEVFHKLQRCLAVMYETLRLYGSIVFIPKSTGFHAQSVTVDEKTHILPASTSVTINVQAVHTDPKIWGPDALEWKPNRWLEPSNSSHGQASSLTAETFIEPEAGSFIPWADGPRACVGKKFSQVEFVAVLAVLFQQYQVRPVLKGGESEEDGKSALIAMANNSAISAITLQMQEPRSRALRWEKWPSKH</sequence>
<comment type="caution">
    <text evidence="3">The sequence shown here is derived from an EMBL/GenBank/DDBJ whole genome shotgun (WGS) entry which is preliminary data.</text>
</comment>
<feature type="signal peptide" evidence="2">
    <location>
        <begin position="1"/>
        <end position="22"/>
    </location>
</feature>
<dbReference type="InterPro" id="IPR036396">
    <property type="entry name" value="Cyt_P450_sf"/>
</dbReference>
<dbReference type="InterPro" id="IPR001128">
    <property type="entry name" value="Cyt_P450"/>
</dbReference>
<comment type="similarity">
    <text evidence="1">Belongs to the cytochrome P450 family.</text>
</comment>
<feature type="chain" id="PRO_5047286677" description="Cytochrome P450" evidence="2">
    <location>
        <begin position="23"/>
        <end position="571"/>
    </location>
</feature>
<evidence type="ECO:0000256" key="2">
    <source>
        <dbReference type="SAM" id="SignalP"/>
    </source>
</evidence>
<dbReference type="PRINTS" id="PR00463">
    <property type="entry name" value="EP450I"/>
</dbReference>
<evidence type="ECO:0000313" key="3">
    <source>
        <dbReference type="EMBL" id="KAL2037822.1"/>
    </source>
</evidence>
<dbReference type="InterPro" id="IPR050121">
    <property type="entry name" value="Cytochrome_P450_monoxygenase"/>
</dbReference>
<protein>
    <recommendedName>
        <fullName evidence="5">Cytochrome P450</fullName>
    </recommendedName>
</protein>
<dbReference type="PANTHER" id="PTHR24305">
    <property type="entry name" value="CYTOCHROME P450"/>
    <property type="match status" value="1"/>
</dbReference>
<evidence type="ECO:0000256" key="1">
    <source>
        <dbReference type="ARBA" id="ARBA00010617"/>
    </source>
</evidence>
<dbReference type="InterPro" id="IPR002401">
    <property type="entry name" value="Cyt_P450_E_grp-I"/>
</dbReference>
<dbReference type="EMBL" id="JBEFKJ010000037">
    <property type="protein sequence ID" value="KAL2037822.1"/>
    <property type="molecule type" value="Genomic_DNA"/>
</dbReference>
<keyword evidence="2" id="KW-0732">Signal</keyword>